<name>A0A934UYB6_9MICO</name>
<organism evidence="1 2">
    <name type="scientific">Leucobacter edaphi</name>
    <dbReference type="NCBI Taxonomy" id="2796472"/>
    <lineage>
        <taxon>Bacteria</taxon>
        <taxon>Bacillati</taxon>
        <taxon>Actinomycetota</taxon>
        <taxon>Actinomycetes</taxon>
        <taxon>Micrococcales</taxon>
        <taxon>Microbacteriaceae</taxon>
        <taxon>Leucobacter</taxon>
    </lineage>
</organism>
<accession>A0A934UYB6</accession>
<dbReference type="AlphaFoldDB" id="A0A934UYB6"/>
<evidence type="ECO:0000313" key="1">
    <source>
        <dbReference type="EMBL" id="MBK0422646.1"/>
    </source>
</evidence>
<gene>
    <name evidence="1" type="ORF">JD292_11245</name>
</gene>
<dbReference type="EMBL" id="JAEHOI010000011">
    <property type="protein sequence ID" value="MBK0422646.1"/>
    <property type="molecule type" value="Genomic_DNA"/>
</dbReference>
<sequence>MLTVEEQRDRDAEALRRTAADAQAREQAGLVFVLGAKLPDRSRDEEWALFLFNGSSKPVFDVCVESQRLSGGVQNHSLNLGALPPGQFVVPSDPTYHWGTLTDLSLSPERVHLLVKGKGTKMIVRVNFRDAQGLRWTLEEGTGLTRQVDPPVERS</sequence>
<proteinExistence type="predicted"/>
<protein>
    <submittedName>
        <fullName evidence="1">Uncharacterized protein</fullName>
    </submittedName>
</protein>
<dbReference type="RefSeq" id="WP_200132844.1">
    <property type="nucleotide sequence ID" value="NZ_JAEHOI010000011.1"/>
</dbReference>
<reference evidence="1" key="1">
    <citation type="submission" date="2020-12" db="EMBL/GenBank/DDBJ databases">
        <title>Leucobacter sp. CAS2, isolated from Chromium sludge.</title>
        <authorList>
            <person name="Xu Z."/>
        </authorList>
    </citation>
    <scope>NUCLEOTIDE SEQUENCE</scope>
    <source>
        <strain evidence="1">CSA2</strain>
    </source>
</reference>
<keyword evidence="2" id="KW-1185">Reference proteome</keyword>
<dbReference type="Proteomes" id="UP000618733">
    <property type="component" value="Unassembled WGS sequence"/>
</dbReference>
<evidence type="ECO:0000313" key="2">
    <source>
        <dbReference type="Proteomes" id="UP000618733"/>
    </source>
</evidence>
<comment type="caution">
    <text evidence="1">The sequence shown here is derived from an EMBL/GenBank/DDBJ whole genome shotgun (WGS) entry which is preliminary data.</text>
</comment>